<dbReference type="AlphaFoldDB" id="A0AA42BWQ8"/>
<comment type="caution">
    <text evidence="2">The sequence shown here is derived from an EMBL/GenBank/DDBJ whole genome shotgun (WGS) entry which is preliminary data.</text>
</comment>
<keyword evidence="1" id="KW-0472">Membrane</keyword>
<keyword evidence="1" id="KW-0812">Transmembrane</keyword>
<proteinExistence type="predicted"/>
<evidence type="ECO:0000313" key="2">
    <source>
        <dbReference type="EMBL" id="MCS5726893.1"/>
    </source>
</evidence>
<evidence type="ECO:0000313" key="3">
    <source>
        <dbReference type="Proteomes" id="UP001165587"/>
    </source>
</evidence>
<reference evidence="2" key="1">
    <citation type="submission" date="2022-08" db="EMBL/GenBank/DDBJ databases">
        <authorList>
            <person name="Deng Y."/>
            <person name="Han X.-F."/>
            <person name="Zhang Y.-Q."/>
        </authorList>
    </citation>
    <scope>NUCLEOTIDE SEQUENCE</scope>
    <source>
        <strain evidence="2">CPCC 203407</strain>
    </source>
</reference>
<protein>
    <submittedName>
        <fullName evidence="2">Uncharacterized protein</fullName>
    </submittedName>
</protein>
<keyword evidence="3" id="KW-1185">Reference proteome</keyword>
<feature type="transmembrane region" description="Helical" evidence="1">
    <location>
        <begin position="12"/>
        <end position="36"/>
    </location>
</feature>
<keyword evidence="1" id="KW-1133">Transmembrane helix</keyword>
<accession>A0AA42BWQ8</accession>
<dbReference type="EMBL" id="JANLCK010000007">
    <property type="protein sequence ID" value="MCS5726893.1"/>
    <property type="molecule type" value="Genomic_DNA"/>
</dbReference>
<sequence length="40" mass="4643">MNDETYLWLEYLYIGLLGLATVAIVWVSAIVILKLFRGQR</sequence>
<organism evidence="2 3">
    <name type="scientific">Herbiconiux oxytropis</name>
    <dbReference type="NCBI Taxonomy" id="2970915"/>
    <lineage>
        <taxon>Bacteria</taxon>
        <taxon>Bacillati</taxon>
        <taxon>Actinomycetota</taxon>
        <taxon>Actinomycetes</taxon>
        <taxon>Micrococcales</taxon>
        <taxon>Microbacteriaceae</taxon>
        <taxon>Herbiconiux</taxon>
    </lineage>
</organism>
<dbReference type="Proteomes" id="UP001165587">
    <property type="component" value="Unassembled WGS sequence"/>
</dbReference>
<name>A0AA42BWQ8_9MICO</name>
<dbReference type="RefSeq" id="WP_259529794.1">
    <property type="nucleotide sequence ID" value="NZ_JANLCK010000007.1"/>
</dbReference>
<gene>
    <name evidence="2" type="ORF">N1028_13415</name>
</gene>
<evidence type="ECO:0000256" key="1">
    <source>
        <dbReference type="SAM" id="Phobius"/>
    </source>
</evidence>